<keyword evidence="7" id="KW-1185">Reference proteome</keyword>
<gene>
    <name evidence="6" type="ORF">EV192_103296</name>
</gene>
<dbReference type="Pfam" id="PF09084">
    <property type="entry name" value="NMT1"/>
    <property type="match status" value="1"/>
</dbReference>
<dbReference type="AlphaFoldDB" id="A0A4R2JL25"/>
<proteinExistence type="inferred from homology"/>
<comment type="caution">
    <text evidence="6">The sequence shown here is derived from an EMBL/GenBank/DDBJ whole genome shotgun (WGS) entry which is preliminary data.</text>
</comment>
<dbReference type="Proteomes" id="UP000295680">
    <property type="component" value="Unassembled WGS sequence"/>
</dbReference>
<sequence length="332" mass="35121">MRRSLGAVRIGRLVAAALAVTVMAGCSALGGSDSSSGGNAQVEKSKVKVAIIPQLIDIVGYERAKSAGYFKNEGLEIDEVAIKSATDAVPQFKSDQLDFAFGNWTTFIEAQAHKAADLVLVIDAQQAKEGMTALCALPDSGIRTPKDLAGKAIGVNALKSNVELTTRAVLQANDVDPNSVQFKVIPTSNALNALQTKQIPVMSLQEPNLTVAKQTLGVVVVADRATGPVADFPIAGYATSAKFAKANPRTVAAFQRAMAKGQGDVADRQTLESTLLSYGGVDQNIVKLVVIGFFPTSIDRTRLQRVADLMQTYGILTEKFDVGPMIYQAPVP</sequence>
<evidence type="ECO:0000313" key="6">
    <source>
        <dbReference type="EMBL" id="TCO60721.1"/>
    </source>
</evidence>
<organism evidence="6 7">
    <name type="scientific">Actinocrispum wychmicini</name>
    <dbReference type="NCBI Taxonomy" id="1213861"/>
    <lineage>
        <taxon>Bacteria</taxon>
        <taxon>Bacillati</taxon>
        <taxon>Actinomycetota</taxon>
        <taxon>Actinomycetes</taxon>
        <taxon>Pseudonocardiales</taxon>
        <taxon>Pseudonocardiaceae</taxon>
        <taxon>Actinocrispum</taxon>
    </lineage>
</organism>
<evidence type="ECO:0000313" key="7">
    <source>
        <dbReference type="Proteomes" id="UP000295680"/>
    </source>
</evidence>
<name>A0A4R2JL25_9PSEU</name>
<evidence type="ECO:0000259" key="5">
    <source>
        <dbReference type="Pfam" id="PF09084"/>
    </source>
</evidence>
<dbReference type="OrthoDB" id="8892982at2"/>
<protein>
    <submittedName>
        <fullName evidence="6">NitT/TauT family transport system substrate-binding protein</fullName>
    </submittedName>
</protein>
<evidence type="ECO:0000256" key="1">
    <source>
        <dbReference type="ARBA" id="ARBA00004418"/>
    </source>
</evidence>
<evidence type="ECO:0000256" key="3">
    <source>
        <dbReference type="ARBA" id="ARBA00022729"/>
    </source>
</evidence>
<evidence type="ECO:0000256" key="2">
    <source>
        <dbReference type="ARBA" id="ARBA00010742"/>
    </source>
</evidence>
<comment type="subcellular location">
    <subcellularLocation>
        <location evidence="1">Periplasm</location>
    </subcellularLocation>
</comment>
<reference evidence="6 7" key="1">
    <citation type="submission" date="2019-03" db="EMBL/GenBank/DDBJ databases">
        <title>Genomic Encyclopedia of Type Strains, Phase IV (KMG-IV): sequencing the most valuable type-strain genomes for metagenomic binning, comparative biology and taxonomic classification.</title>
        <authorList>
            <person name="Goeker M."/>
        </authorList>
    </citation>
    <scope>NUCLEOTIDE SEQUENCE [LARGE SCALE GENOMIC DNA]</scope>
    <source>
        <strain evidence="6 7">DSM 45934</strain>
    </source>
</reference>
<feature type="domain" description="SsuA/THI5-like" evidence="5">
    <location>
        <begin position="59"/>
        <end position="266"/>
    </location>
</feature>
<feature type="chain" id="PRO_5020903506" evidence="4">
    <location>
        <begin position="25"/>
        <end position="332"/>
    </location>
</feature>
<dbReference type="PROSITE" id="PS51257">
    <property type="entry name" value="PROKAR_LIPOPROTEIN"/>
    <property type="match status" value="1"/>
</dbReference>
<dbReference type="PANTHER" id="PTHR30024:SF47">
    <property type="entry name" value="TAURINE-BINDING PERIPLASMIC PROTEIN"/>
    <property type="match status" value="1"/>
</dbReference>
<dbReference type="Gene3D" id="3.40.190.10">
    <property type="entry name" value="Periplasmic binding protein-like II"/>
    <property type="match status" value="2"/>
</dbReference>
<keyword evidence="3 4" id="KW-0732">Signal</keyword>
<dbReference type="EMBL" id="SLWS01000003">
    <property type="protein sequence ID" value="TCO60721.1"/>
    <property type="molecule type" value="Genomic_DNA"/>
</dbReference>
<accession>A0A4R2JL25</accession>
<dbReference type="InterPro" id="IPR015168">
    <property type="entry name" value="SsuA/THI5"/>
</dbReference>
<evidence type="ECO:0000256" key="4">
    <source>
        <dbReference type="SAM" id="SignalP"/>
    </source>
</evidence>
<feature type="signal peptide" evidence="4">
    <location>
        <begin position="1"/>
        <end position="24"/>
    </location>
</feature>
<comment type="similarity">
    <text evidence="2">Belongs to the bacterial solute-binding protein SsuA/TauA family.</text>
</comment>
<dbReference type="SUPFAM" id="SSF53850">
    <property type="entry name" value="Periplasmic binding protein-like II"/>
    <property type="match status" value="1"/>
</dbReference>
<dbReference type="GO" id="GO:0042597">
    <property type="term" value="C:periplasmic space"/>
    <property type="evidence" value="ECO:0007669"/>
    <property type="project" value="UniProtKB-SubCell"/>
</dbReference>
<dbReference type="RefSeq" id="WP_132115913.1">
    <property type="nucleotide sequence ID" value="NZ_SLWS01000003.1"/>
</dbReference>
<dbReference type="PANTHER" id="PTHR30024">
    <property type="entry name" value="ALIPHATIC SULFONATES-BINDING PROTEIN-RELATED"/>
    <property type="match status" value="1"/>
</dbReference>